<dbReference type="SMART" id="SM00528">
    <property type="entry name" value="HNS"/>
    <property type="match status" value="1"/>
</dbReference>
<dbReference type="AlphaFoldDB" id="A0A318I4C6"/>
<dbReference type="RefSeq" id="WP_072443622.1">
    <property type="nucleotide sequence ID" value="NZ_QJJY01000026.1"/>
</dbReference>
<accession>A0A318I4C6</accession>
<dbReference type="GO" id="GO:0003677">
    <property type="term" value="F:DNA binding"/>
    <property type="evidence" value="ECO:0007669"/>
    <property type="project" value="UniProtKB-KW"/>
</dbReference>
<reference evidence="3 4" key="1">
    <citation type="submission" date="2018-05" db="EMBL/GenBank/DDBJ databases">
        <title>Comparative genomics of bacterial root endophytes of switchgrass collected from native prairies over two seasons.</title>
        <authorList>
            <person name="Tang Y."/>
        </authorList>
    </citation>
    <scope>NUCLEOTIDE SEQUENCE [LARGE SCALE GENOMIC DNA]</scope>
    <source>
        <strain evidence="3 4">NFIX32</strain>
    </source>
</reference>
<evidence type="ECO:0000313" key="4">
    <source>
        <dbReference type="Proteomes" id="UP000247755"/>
    </source>
</evidence>
<evidence type="ECO:0000259" key="2">
    <source>
        <dbReference type="SMART" id="SM00528"/>
    </source>
</evidence>
<feature type="domain" description="DNA-binding protein H-NS-like C-terminal" evidence="2">
    <location>
        <begin position="50"/>
        <end position="89"/>
    </location>
</feature>
<evidence type="ECO:0000256" key="1">
    <source>
        <dbReference type="SAM" id="MobiDB-lite"/>
    </source>
</evidence>
<dbReference type="Proteomes" id="UP000247755">
    <property type="component" value="Unassembled WGS sequence"/>
</dbReference>
<gene>
    <name evidence="3" type="ORF">NA66_102664</name>
</gene>
<dbReference type="SUPFAM" id="SSF81273">
    <property type="entry name" value="H-NS histone-like proteins"/>
    <property type="match status" value="1"/>
</dbReference>
<dbReference type="InterPro" id="IPR027444">
    <property type="entry name" value="H-NS_C_dom"/>
</dbReference>
<comment type="caution">
    <text evidence="3">The sequence shown here is derived from an EMBL/GenBank/DDBJ whole genome shotgun (WGS) entry which is preliminary data.</text>
</comment>
<name>A0A318I4C6_BURPY</name>
<protein>
    <submittedName>
        <fullName evidence="3">DNA-binding protein H-NS</fullName>
    </submittedName>
</protein>
<organism evidence="3 4">
    <name type="scientific">Burkholderia pyrrocinia</name>
    <name type="common">Pseudomonas pyrrocinia</name>
    <dbReference type="NCBI Taxonomy" id="60550"/>
    <lineage>
        <taxon>Bacteria</taxon>
        <taxon>Pseudomonadati</taxon>
        <taxon>Pseudomonadota</taxon>
        <taxon>Betaproteobacteria</taxon>
        <taxon>Burkholderiales</taxon>
        <taxon>Burkholderiaceae</taxon>
        <taxon>Burkholderia</taxon>
        <taxon>Burkholderia cepacia complex</taxon>
    </lineage>
</organism>
<sequence length="96" mass="10726">MKSYRALLAEHTALTKQIDAAKALERSGAIEKVRAVIAEFAIKPHEAFPRSAKRRKVVRYRDPSTGATWSGRGRPPAWIEGKDRSQFEVIPTAARP</sequence>
<dbReference type="EMBL" id="QJJY01000026">
    <property type="protein sequence ID" value="PXX25827.1"/>
    <property type="molecule type" value="Genomic_DNA"/>
</dbReference>
<proteinExistence type="predicted"/>
<feature type="region of interest" description="Disordered" evidence="1">
    <location>
        <begin position="59"/>
        <end position="82"/>
    </location>
</feature>
<dbReference type="Pfam" id="PF00816">
    <property type="entry name" value="Histone_HNS"/>
    <property type="match status" value="1"/>
</dbReference>
<dbReference type="Gene3D" id="4.10.430.30">
    <property type="match status" value="1"/>
</dbReference>
<evidence type="ECO:0000313" key="3">
    <source>
        <dbReference type="EMBL" id="PXX25827.1"/>
    </source>
</evidence>
<keyword evidence="3" id="KW-0238">DNA-binding</keyword>